<gene>
    <name evidence="2" type="ORF">LCGC14_1234880</name>
</gene>
<sequence length="148" mass="15530">MSNLNQNVKVTRVMDAVAVGLTAQNSSVIDMQGFDGVAFILLAGTITDGDLSLKIQQDTVLAFDDDAQDLLGTLATILNANDDDCAIVDIFRPRERFVRAVVVRGGATGAVIDGVLAIQYNGRKRPTVHDSATVAASESHSSPAEGTA</sequence>
<accession>A0A0F9LUT8</accession>
<dbReference type="EMBL" id="LAZR01006623">
    <property type="protein sequence ID" value="KKM90816.1"/>
    <property type="molecule type" value="Genomic_DNA"/>
</dbReference>
<proteinExistence type="predicted"/>
<organism evidence="2">
    <name type="scientific">marine sediment metagenome</name>
    <dbReference type="NCBI Taxonomy" id="412755"/>
    <lineage>
        <taxon>unclassified sequences</taxon>
        <taxon>metagenomes</taxon>
        <taxon>ecological metagenomes</taxon>
    </lineage>
</organism>
<evidence type="ECO:0000256" key="1">
    <source>
        <dbReference type="SAM" id="MobiDB-lite"/>
    </source>
</evidence>
<comment type="caution">
    <text evidence="2">The sequence shown here is derived from an EMBL/GenBank/DDBJ whole genome shotgun (WGS) entry which is preliminary data.</text>
</comment>
<feature type="compositionally biased region" description="Polar residues" evidence="1">
    <location>
        <begin position="134"/>
        <end position="148"/>
    </location>
</feature>
<evidence type="ECO:0000313" key="2">
    <source>
        <dbReference type="EMBL" id="KKM90816.1"/>
    </source>
</evidence>
<reference evidence="2" key="1">
    <citation type="journal article" date="2015" name="Nature">
        <title>Complex archaea that bridge the gap between prokaryotes and eukaryotes.</title>
        <authorList>
            <person name="Spang A."/>
            <person name="Saw J.H."/>
            <person name="Jorgensen S.L."/>
            <person name="Zaremba-Niedzwiedzka K."/>
            <person name="Martijn J."/>
            <person name="Lind A.E."/>
            <person name="van Eijk R."/>
            <person name="Schleper C."/>
            <person name="Guy L."/>
            <person name="Ettema T.J."/>
        </authorList>
    </citation>
    <scope>NUCLEOTIDE SEQUENCE</scope>
</reference>
<name>A0A0F9LUT8_9ZZZZ</name>
<protein>
    <submittedName>
        <fullName evidence="2">Uncharacterized protein</fullName>
    </submittedName>
</protein>
<feature type="region of interest" description="Disordered" evidence="1">
    <location>
        <begin position="129"/>
        <end position="148"/>
    </location>
</feature>
<dbReference type="AlphaFoldDB" id="A0A0F9LUT8"/>